<evidence type="ECO:0000313" key="2">
    <source>
        <dbReference type="EMBL" id="JAC73774.1"/>
    </source>
</evidence>
<accession>A0A061RSP1</accession>
<feature type="compositionally biased region" description="Low complexity" evidence="1">
    <location>
        <begin position="50"/>
        <end position="65"/>
    </location>
</feature>
<feature type="non-terminal residue" evidence="2">
    <location>
        <position position="98"/>
    </location>
</feature>
<feature type="unsure residue" description="I or L" evidence="2">
    <location>
        <position position="26"/>
    </location>
</feature>
<dbReference type="AlphaFoldDB" id="A0A061RSP1"/>
<sequence length="98" mass="10592">MGHETGFSFLARGEDGIWRRRYANKLSNAFNSVSNDQHTAFSGGSGSTGNNGTSSSVYTRSSTRSGPIRHPTPPSGSRPHQGSKFPNGRPSGLYRLHR</sequence>
<reference evidence="2" key="1">
    <citation type="submission" date="2014-05" db="EMBL/GenBank/DDBJ databases">
        <title>The transcriptome of the halophilic microalga Tetraselmis sp. GSL018 isolated from the Great Salt Lake, Utah.</title>
        <authorList>
            <person name="Jinkerson R.E."/>
            <person name="D'Adamo S."/>
            <person name="Posewitz M.C."/>
        </authorList>
    </citation>
    <scope>NUCLEOTIDE SEQUENCE</scope>
    <source>
        <strain evidence="2">GSL018</strain>
    </source>
</reference>
<gene>
    <name evidence="2" type="ORF">TSPGSL018_27915</name>
</gene>
<feature type="region of interest" description="Disordered" evidence="1">
    <location>
        <begin position="34"/>
        <end position="98"/>
    </location>
</feature>
<name>A0A061RSP1_9CHLO</name>
<protein>
    <submittedName>
        <fullName evidence="2">Uncharacterized protein</fullName>
    </submittedName>
</protein>
<dbReference type="EMBL" id="GBEZ01012083">
    <property type="protein sequence ID" value="JAC73774.1"/>
    <property type="molecule type" value="Transcribed_RNA"/>
</dbReference>
<organism evidence="2">
    <name type="scientific">Tetraselmis sp. GSL018</name>
    <dbReference type="NCBI Taxonomy" id="582737"/>
    <lineage>
        <taxon>Eukaryota</taxon>
        <taxon>Viridiplantae</taxon>
        <taxon>Chlorophyta</taxon>
        <taxon>core chlorophytes</taxon>
        <taxon>Chlorodendrophyceae</taxon>
        <taxon>Chlorodendrales</taxon>
        <taxon>Chlorodendraceae</taxon>
        <taxon>Tetraselmis</taxon>
    </lineage>
</organism>
<evidence type="ECO:0000256" key="1">
    <source>
        <dbReference type="SAM" id="MobiDB-lite"/>
    </source>
</evidence>
<proteinExistence type="predicted"/>